<dbReference type="Proteomes" id="UP000186336">
    <property type="component" value="Chromosome"/>
</dbReference>
<keyword evidence="1" id="KW-0732">Signal</keyword>
<evidence type="ECO:0000313" key="2">
    <source>
        <dbReference type="EMBL" id="APX11659.1"/>
    </source>
</evidence>
<evidence type="ECO:0000256" key="1">
    <source>
        <dbReference type="SAM" id="SignalP"/>
    </source>
</evidence>
<protein>
    <submittedName>
        <fullName evidence="2">Uncharacterized protein</fullName>
    </submittedName>
</protein>
<organism evidence="2 3">
    <name type="scientific">Tateyamaria omphalii</name>
    <dbReference type="NCBI Taxonomy" id="299262"/>
    <lineage>
        <taxon>Bacteria</taxon>
        <taxon>Pseudomonadati</taxon>
        <taxon>Pseudomonadota</taxon>
        <taxon>Alphaproteobacteria</taxon>
        <taxon>Rhodobacterales</taxon>
        <taxon>Roseobacteraceae</taxon>
        <taxon>Tateyamaria</taxon>
    </lineage>
</organism>
<sequence length="197" mass="21524">MKMALVGGFALAAAVLSITLTTPATAFNLDELQTTTAAVDTELDRSIVLRSVRMPGAFGKLILDMDADARLLDRTRDVANLTDADVWVVGLRGWSDTEWLETSPLHKLFAAHLHAAHPAQRFKSFQWNVRGGQMMDVHFVNLRRASDLSEACLAELVYRLSQRAVTSRRVADLTLVSARAEPLVALTDAPANAGHCD</sequence>
<dbReference type="AlphaFoldDB" id="A0A1P8MUQ0"/>
<feature type="signal peptide" evidence="1">
    <location>
        <begin position="1"/>
        <end position="26"/>
    </location>
</feature>
<gene>
    <name evidence="2" type="ORF">BWR18_08160</name>
</gene>
<dbReference type="RefSeq" id="WP_076627520.1">
    <property type="nucleotide sequence ID" value="NZ_CP019312.1"/>
</dbReference>
<dbReference type="EMBL" id="CP019312">
    <property type="protein sequence ID" value="APX11659.1"/>
    <property type="molecule type" value="Genomic_DNA"/>
</dbReference>
<feature type="chain" id="PRO_5012749453" evidence="1">
    <location>
        <begin position="27"/>
        <end position="197"/>
    </location>
</feature>
<name>A0A1P8MUQ0_9RHOB</name>
<keyword evidence="3" id="KW-1185">Reference proteome</keyword>
<dbReference type="KEGG" id="tom:BWR18_08160"/>
<proteinExistence type="predicted"/>
<dbReference type="OrthoDB" id="7722988at2"/>
<evidence type="ECO:0000313" key="3">
    <source>
        <dbReference type="Proteomes" id="UP000186336"/>
    </source>
</evidence>
<reference evidence="2 3" key="1">
    <citation type="submission" date="2017-01" db="EMBL/GenBank/DDBJ databases">
        <title>Complete genome of Tateyamaria omphalii DOK1-4 isolated from seawater in Dokdo.</title>
        <authorList>
            <person name="Kim J.H."/>
            <person name="Chi W.-J."/>
        </authorList>
    </citation>
    <scope>NUCLEOTIDE SEQUENCE [LARGE SCALE GENOMIC DNA]</scope>
    <source>
        <strain evidence="2 3">DOK1-4</strain>
    </source>
</reference>
<accession>A0A1P8MUQ0</accession>
<dbReference type="STRING" id="299262.BWR18_08160"/>